<accession>A0ABN2CJB1</accession>
<evidence type="ECO:0000313" key="1">
    <source>
        <dbReference type="EMBL" id="GAA1559059.1"/>
    </source>
</evidence>
<keyword evidence="2" id="KW-1185">Reference proteome</keyword>
<comment type="caution">
    <text evidence="1">The sequence shown here is derived from an EMBL/GenBank/DDBJ whole genome shotgun (WGS) entry which is preliminary data.</text>
</comment>
<gene>
    <name evidence="1" type="ORF">GCM10009691_36310</name>
</gene>
<organism evidence="1 2">
    <name type="scientific">Brevibacterium picturae</name>
    <dbReference type="NCBI Taxonomy" id="260553"/>
    <lineage>
        <taxon>Bacteria</taxon>
        <taxon>Bacillati</taxon>
        <taxon>Actinomycetota</taxon>
        <taxon>Actinomycetes</taxon>
        <taxon>Micrococcales</taxon>
        <taxon>Brevibacteriaceae</taxon>
        <taxon>Brevibacterium</taxon>
    </lineage>
</organism>
<proteinExistence type="predicted"/>
<reference evidence="1 2" key="1">
    <citation type="journal article" date="2019" name="Int. J. Syst. Evol. Microbiol.">
        <title>The Global Catalogue of Microorganisms (GCM) 10K type strain sequencing project: providing services to taxonomists for standard genome sequencing and annotation.</title>
        <authorList>
            <consortium name="The Broad Institute Genomics Platform"/>
            <consortium name="The Broad Institute Genome Sequencing Center for Infectious Disease"/>
            <person name="Wu L."/>
            <person name="Ma J."/>
        </authorList>
    </citation>
    <scope>NUCLEOTIDE SEQUENCE [LARGE SCALE GENOMIC DNA]</scope>
    <source>
        <strain evidence="1 2">JCM 13319</strain>
    </source>
</reference>
<name>A0ABN2CJB1_9MICO</name>
<evidence type="ECO:0000313" key="2">
    <source>
        <dbReference type="Proteomes" id="UP001501791"/>
    </source>
</evidence>
<protein>
    <submittedName>
        <fullName evidence="1">Uncharacterized protein</fullName>
    </submittedName>
</protein>
<sequence>MTVGLVEEAAKGDYELSSLQSVFSAAATAPVWLWEREQAELRPRTGRLAEYRTVSPMTGSPFSAPSTPQAICD</sequence>
<dbReference type="EMBL" id="BAAALY010000018">
    <property type="protein sequence ID" value="GAA1559059.1"/>
    <property type="molecule type" value="Genomic_DNA"/>
</dbReference>
<dbReference type="Proteomes" id="UP001501791">
    <property type="component" value="Unassembled WGS sequence"/>
</dbReference>